<evidence type="ECO:0000313" key="2">
    <source>
        <dbReference type="Ensembl" id="ENSNMLP00000001771.1"/>
    </source>
</evidence>
<evidence type="ECO:0000259" key="1">
    <source>
        <dbReference type="PROSITE" id="PS50878"/>
    </source>
</evidence>
<protein>
    <recommendedName>
        <fullName evidence="1">Reverse transcriptase domain-containing protein</fullName>
    </recommendedName>
</protein>
<evidence type="ECO:0000313" key="3">
    <source>
        <dbReference type="Proteomes" id="UP000694523"/>
    </source>
</evidence>
<accession>A0A8C6S6T5</accession>
<dbReference type="SUPFAM" id="SSF56672">
    <property type="entry name" value="DNA/RNA polymerases"/>
    <property type="match status" value="1"/>
</dbReference>
<reference evidence="2" key="1">
    <citation type="submission" date="2025-08" db="UniProtKB">
        <authorList>
            <consortium name="Ensembl"/>
        </authorList>
    </citation>
    <scope>IDENTIFICATION</scope>
</reference>
<dbReference type="InterPro" id="IPR036691">
    <property type="entry name" value="Endo/exonu/phosph_ase_sf"/>
</dbReference>
<dbReference type="PANTHER" id="PTHR31635">
    <property type="entry name" value="REVERSE TRANSCRIPTASE DOMAIN-CONTAINING PROTEIN-RELATED"/>
    <property type="match status" value="1"/>
</dbReference>
<dbReference type="AlphaFoldDB" id="A0A8C6S6T5"/>
<keyword evidence="3" id="KW-1185">Reference proteome</keyword>
<name>A0A8C6S6T5_9GOBI</name>
<dbReference type="SUPFAM" id="SSF56219">
    <property type="entry name" value="DNase I-like"/>
    <property type="match status" value="1"/>
</dbReference>
<dbReference type="Proteomes" id="UP000694523">
    <property type="component" value="Unplaced"/>
</dbReference>
<dbReference type="InterPro" id="IPR000477">
    <property type="entry name" value="RT_dom"/>
</dbReference>
<organism evidence="2 3">
    <name type="scientific">Neogobius melanostomus</name>
    <name type="common">round goby</name>
    <dbReference type="NCBI Taxonomy" id="47308"/>
    <lineage>
        <taxon>Eukaryota</taxon>
        <taxon>Metazoa</taxon>
        <taxon>Chordata</taxon>
        <taxon>Craniata</taxon>
        <taxon>Vertebrata</taxon>
        <taxon>Euteleostomi</taxon>
        <taxon>Actinopterygii</taxon>
        <taxon>Neopterygii</taxon>
        <taxon>Teleostei</taxon>
        <taxon>Neoteleostei</taxon>
        <taxon>Acanthomorphata</taxon>
        <taxon>Gobiaria</taxon>
        <taxon>Gobiiformes</taxon>
        <taxon>Gobioidei</taxon>
        <taxon>Gobiidae</taxon>
        <taxon>Benthophilinae</taxon>
        <taxon>Neogobiini</taxon>
        <taxon>Neogobius</taxon>
    </lineage>
</organism>
<dbReference type="InterPro" id="IPR005135">
    <property type="entry name" value="Endo/exonuclease/phosphatase"/>
</dbReference>
<reference evidence="2" key="2">
    <citation type="submission" date="2025-09" db="UniProtKB">
        <authorList>
            <consortium name="Ensembl"/>
        </authorList>
    </citation>
    <scope>IDENTIFICATION</scope>
</reference>
<sequence>MSINSIKLISWNIKGISNKVKRYKVLSHLRYLSCDVAMLQEVHVKETEVMKLRQRWVGQVFSSPGNGAAKGVSILISKRMSFRILEQIIDPDGQIDLLSSLTVLLPKFAGDPILVGGDFNMTGDPLLDRSKRPLPSDRALSAAFTEFKNTLALTDVWRTLNPMTREYSFYSKIHNIIISDHAPVSACFTFIVSKYKCKQWKMNNSLLKDKELISHIQERTVEFINNNLNSGPNVQVVWEAFKATCRGWLISYSSAKRKNMQNEKTMLMGKLKKAEMQHMIIPNNTEVKKKLLILQSDLESILHEETAFALHRLRKKYFEYGDKAGKILALQLKQIENKHSIPAILDQNVTLVYDQKDINEAFQLFYSTLYKSGHQAQSCDISAFLKNISLPVLLPEQNDMLESHISEAEVRDAIKVLSSGKAPGEDGFSIEFYKSFQDILAPLLTLLFNDIISNQSMPVSMRSAIISVIPKPGKDLMQMGSYRPLSLLNNDYKIFAKILAKRLEKVIPSLIHIDQVGFIKGRLAANNMRRLFHVMSRASSLQHPAVALSLDAEKAFDRMEWPFLFEVLSKFGFGTSCMKWIKALYNEPMARIKTNGMISHPFQLFRSTRQGCPASPSLFILALEPLACAIRANENIQGIDIGGYNFKASLYADDILLTLTNPNQSISQLLTLLELFGKNSGYKINCSKSEAIPLNQYTFPSHLGTAPFVWKSQGMKYLGIVIKSPICKIFELNGPNILKTIKEDIRRWAALPLSLWGRAEVIKMNLLPRLTFPISAIPLKVPQKWFKEIDTLFTQFLWNGKKPRINRKKLTMPKGKCGLGVPSIYMYYLAFNVRYPLTWGYNEKNHRTPGIKNKNQLIEFSCEITKAIQKQLKITGISLPSCPISNNSLLTVGGKTLRNAFLSEDINRMDQLVKDGQIIPFSVLKSQYNLKESKIFQYLQLKSIMKNYLTKGIILASKSILEEKLKTAVNKRGTVSVIYKLLIQSLPDSTTSTKLQWDKDIGFPLTAEQWDTILKNQATFQNVAYVTPITLKKMNPNFSDVCWHGCGRTGTLNHMLWTCPDVRTFWAAVSGFIQDLLNVEIPNQFDVCVLGNTTGTLSKTTQRIAALGFMSVKRIILKNWKVRKADCFDLHNWVKDFMNLLSMENVTALLCDPCKSQTNEMTLQEVKNELRKKLIN</sequence>
<dbReference type="Gene3D" id="3.60.10.10">
    <property type="entry name" value="Endonuclease/exonuclease/phosphatase"/>
    <property type="match status" value="2"/>
</dbReference>
<dbReference type="Ensembl" id="ENSNMLT00000002054.1">
    <property type="protein sequence ID" value="ENSNMLP00000001771.1"/>
    <property type="gene ID" value="ENSNMLG00000001352.1"/>
</dbReference>
<dbReference type="Pfam" id="PF03372">
    <property type="entry name" value="Exo_endo_phos"/>
    <property type="match status" value="1"/>
</dbReference>
<proteinExistence type="predicted"/>
<dbReference type="CDD" id="cd01650">
    <property type="entry name" value="RT_nLTR_like"/>
    <property type="match status" value="1"/>
</dbReference>
<dbReference type="Pfam" id="PF00078">
    <property type="entry name" value="RVT_1"/>
    <property type="match status" value="1"/>
</dbReference>
<dbReference type="PANTHER" id="PTHR31635:SF196">
    <property type="entry name" value="REVERSE TRANSCRIPTASE DOMAIN-CONTAINING PROTEIN-RELATED"/>
    <property type="match status" value="1"/>
</dbReference>
<dbReference type="InterPro" id="IPR043502">
    <property type="entry name" value="DNA/RNA_pol_sf"/>
</dbReference>
<dbReference type="PROSITE" id="PS50878">
    <property type="entry name" value="RT_POL"/>
    <property type="match status" value="1"/>
</dbReference>
<feature type="domain" description="Reverse transcriptase" evidence="1">
    <location>
        <begin position="450"/>
        <end position="722"/>
    </location>
</feature>
<dbReference type="GO" id="GO:0003824">
    <property type="term" value="F:catalytic activity"/>
    <property type="evidence" value="ECO:0007669"/>
    <property type="project" value="InterPro"/>
</dbReference>